<accession>A0A834WGM6</accession>
<dbReference type="AlphaFoldDB" id="A0A834WGM6"/>
<proteinExistence type="predicted"/>
<sequence>MVAAGLKKNFPFKDKKKIAAWHLAAATKGESATAGAAQIKMNGIMETVDFPSG</sequence>
<gene>
    <name evidence="1" type="ORF">G2W53_030318</name>
</gene>
<dbReference type="Proteomes" id="UP000634136">
    <property type="component" value="Unassembled WGS sequence"/>
</dbReference>
<reference evidence="1" key="1">
    <citation type="submission" date="2020-09" db="EMBL/GenBank/DDBJ databases">
        <title>Genome-Enabled Discovery of Anthraquinone Biosynthesis in Senna tora.</title>
        <authorList>
            <person name="Kang S.-H."/>
            <person name="Pandey R.P."/>
            <person name="Lee C.-M."/>
            <person name="Sim J.-S."/>
            <person name="Jeong J.-T."/>
            <person name="Choi B.-S."/>
            <person name="Jung M."/>
            <person name="Ginzburg D."/>
            <person name="Zhao K."/>
            <person name="Won S.Y."/>
            <person name="Oh T.-J."/>
            <person name="Yu Y."/>
            <person name="Kim N.-H."/>
            <person name="Lee O.R."/>
            <person name="Lee T.-H."/>
            <person name="Bashyal P."/>
            <person name="Kim T.-S."/>
            <person name="Lee W.-H."/>
            <person name="Kawkins C."/>
            <person name="Kim C.-K."/>
            <person name="Kim J.S."/>
            <person name="Ahn B.O."/>
            <person name="Rhee S.Y."/>
            <person name="Sohng J.K."/>
        </authorList>
    </citation>
    <scope>NUCLEOTIDE SEQUENCE</scope>
    <source>
        <tissue evidence="1">Leaf</tissue>
    </source>
</reference>
<evidence type="ECO:0000313" key="1">
    <source>
        <dbReference type="EMBL" id="KAF7816349.1"/>
    </source>
</evidence>
<protein>
    <submittedName>
        <fullName evidence="1">Uncharacterized protein</fullName>
    </submittedName>
</protein>
<dbReference type="EMBL" id="JAAIUW010000009">
    <property type="protein sequence ID" value="KAF7816349.1"/>
    <property type="molecule type" value="Genomic_DNA"/>
</dbReference>
<evidence type="ECO:0000313" key="2">
    <source>
        <dbReference type="Proteomes" id="UP000634136"/>
    </source>
</evidence>
<name>A0A834WGM6_9FABA</name>
<keyword evidence="2" id="KW-1185">Reference proteome</keyword>
<organism evidence="1 2">
    <name type="scientific">Senna tora</name>
    <dbReference type="NCBI Taxonomy" id="362788"/>
    <lineage>
        <taxon>Eukaryota</taxon>
        <taxon>Viridiplantae</taxon>
        <taxon>Streptophyta</taxon>
        <taxon>Embryophyta</taxon>
        <taxon>Tracheophyta</taxon>
        <taxon>Spermatophyta</taxon>
        <taxon>Magnoliopsida</taxon>
        <taxon>eudicotyledons</taxon>
        <taxon>Gunneridae</taxon>
        <taxon>Pentapetalae</taxon>
        <taxon>rosids</taxon>
        <taxon>fabids</taxon>
        <taxon>Fabales</taxon>
        <taxon>Fabaceae</taxon>
        <taxon>Caesalpinioideae</taxon>
        <taxon>Cassia clade</taxon>
        <taxon>Senna</taxon>
    </lineage>
</organism>
<comment type="caution">
    <text evidence="1">The sequence shown here is derived from an EMBL/GenBank/DDBJ whole genome shotgun (WGS) entry which is preliminary data.</text>
</comment>